<feature type="compositionally biased region" description="Basic and acidic residues" evidence="1">
    <location>
        <begin position="268"/>
        <end position="289"/>
    </location>
</feature>
<proteinExistence type="predicted"/>
<feature type="compositionally biased region" description="Polar residues" evidence="1">
    <location>
        <begin position="96"/>
        <end position="107"/>
    </location>
</feature>
<feature type="compositionally biased region" description="Basic and acidic residues" evidence="1">
    <location>
        <begin position="297"/>
        <end position="310"/>
    </location>
</feature>
<feature type="region of interest" description="Disordered" evidence="1">
    <location>
        <begin position="28"/>
        <end position="52"/>
    </location>
</feature>
<feature type="region of interest" description="Disordered" evidence="1">
    <location>
        <begin position="78"/>
        <end position="128"/>
    </location>
</feature>
<dbReference type="OrthoDB" id="3070764at2759"/>
<accession>A0A409WX86</accession>
<protein>
    <submittedName>
        <fullName evidence="2">Uncharacterized protein</fullName>
    </submittedName>
</protein>
<feature type="compositionally biased region" description="Basic and acidic residues" evidence="1">
    <location>
        <begin position="116"/>
        <end position="126"/>
    </location>
</feature>
<comment type="caution">
    <text evidence="2">The sequence shown here is derived from an EMBL/GenBank/DDBJ whole genome shotgun (WGS) entry which is preliminary data.</text>
</comment>
<name>A0A409WX86_PSICY</name>
<keyword evidence="3" id="KW-1185">Reference proteome</keyword>
<dbReference type="Proteomes" id="UP000283269">
    <property type="component" value="Unassembled WGS sequence"/>
</dbReference>
<feature type="region of interest" description="Disordered" evidence="1">
    <location>
        <begin position="261"/>
        <end position="314"/>
    </location>
</feature>
<organism evidence="2 3">
    <name type="scientific">Psilocybe cyanescens</name>
    <dbReference type="NCBI Taxonomy" id="93625"/>
    <lineage>
        <taxon>Eukaryota</taxon>
        <taxon>Fungi</taxon>
        <taxon>Dikarya</taxon>
        <taxon>Basidiomycota</taxon>
        <taxon>Agaricomycotina</taxon>
        <taxon>Agaricomycetes</taxon>
        <taxon>Agaricomycetidae</taxon>
        <taxon>Agaricales</taxon>
        <taxon>Agaricineae</taxon>
        <taxon>Strophariaceae</taxon>
        <taxon>Psilocybe</taxon>
    </lineage>
</organism>
<sequence length="665" mass="73645">MAHKDTSSEGNLSQSCFLRSRSGDSISIDSGIAQKSESADPQRLADLMGRKESALDAMSQNLTSRSISTTRPLLSATGFQHLDDRSEDYSPDYDSLQGNESSTTNSLPDHPYLKSARHERTDRADPDASNYYVSTNIPDPISRFGAGVSNDLSAIRTENRDQLLHNRDTVQNHIEYIFFLGITVAYRVIQLELNIGQRAPKEPLQVDHSINPANKLIQRLTGNINHLLDEDVRESSSSRVQVQDIGSGLSLSSRPFLQTRRHSSYVEPVEKDSISKTRTHDVISPKNPEDSGALHSKPSEANKQKAEPNHDGSNILKLSSSSIDVVAAPTPVLKPKSISTGHLAFATPRDKEYAYVENYMKSSILPQENAVHCVPLWNPSFGFEDGKPARCVQLGDVGYFDKNGTFVSIFNIYLSEDENRQEGFLPPKFQQYPELRRILSRTIYSGSTYSGGGFEATANPQLLQKFGSSARSVFELKGRCETASAIVVPNGGKLHYLHPLSFKSTEEWQYFNANVDEWYKYAKQFDTSLKNGRLALVTVLFMANNWGIIHCHHRLGEKLQPPLSAVLASKPGEMQDSVYMNHYQWYIAEGDATMIAKVGPLPDDMHSSGSDSIEPQCFGVGVYSIMKRSSIFSSSSTLSSAKRSVSSKGSSSKSNVFKKSFLSRG</sequence>
<dbReference type="EMBL" id="NHYD01003045">
    <property type="protein sequence ID" value="PPQ83134.1"/>
    <property type="molecule type" value="Genomic_DNA"/>
</dbReference>
<reference evidence="2 3" key="1">
    <citation type="journal article" date="2018" name="Evol. Lett.">
        <title>Horizontal gene cluster transfer increased hallucinogenic mushroom diversity.</title>
        <authorList>
            <person name="Reynolds H.T."/>
            <person name="Vijayakumar V."/>
            <person name="Gluck-Thaler E."/>
            <person name="Korotkin H.B."/>
            <person name="Matheny P.B."/>
            <person name="Slot J.C."/>
        </authorList>
    </citation>
    <scope>NUCLEOTIDE SEQUENCE [LARGE SCALE GENOMIC DNA]</scope>
    <source>
        <strain evidence="2 3">2631</strain>
    </source>
</reference>
<feature type="region of interest" description="Disordered" evidence="1">
    <location>
        <begin position="635"/>
        <end position="665"/>
    </location>
</feature>
<gene>
    <name evidence="2" type="ORF">CVT25_003711</name>
</gene>
<evidence type="ECO:0000313" key="2">
    <source>
        <dbReference type="EMBL" id="PPQ83134.1"/>
    </source>
</evidence>
<dbReference type="InParanoid" id="A0A409WX86"/>
<dbReference type="AlphaFoldDB" id="A0A409WX86"/>
<evidence type="ECO:0000256" key="1">
    <source>
        <dbReference type="SAM" id="MobiDB-lite"/>
    </source>
</evidence>
<evidence type="ECO:0000313" key="3">
    <source>
        <dbReference type="Proteomes" id="UP000283269"/>
    </source>
</evidence>